<evidence type="ECO:0000313" key="1">
    <source>
        <dbReference type="EMBL" id="ETW92598.1"/>
    </source>
</evidence>
<protein>
    <submittedName>
        <fullName evidence="1">Uncharacterized protein</fullName>
    </submittedName>
</protein>
<dbReference type="HOGENOM" id="CLU_2583167_0_0_7"/>
<organism evidence="1 2">
    <name type="scientific">Candidatus Entotheonella gemina</name>
    <dbReference type="NCBI Taxonomy" id="1429439"/>
    <lineage>
        <taxon>Bacteria</taxon>
        <taxon>Pseudomonadati</taxon>
        <taxon>Nitrospinota/Tectimicrobiota group</taxon>
        <taxon>Candidatus Tectimicrobiota</taxon>
        <taxon>Candidatus Entotheonellia</taxon>
        <taxon>Candidatus Entotheonellales</taxon>
        <taxon>Candidatus Entotheonellaceae</taxon>
        <taxon>Candidatus Entotheonella</taxon>
    </lineage>
</organism>
<dbReference type="Proteomes" id="UP000019140">
    <property type="component" value="Unassembled WGS sequence"/>
</dbReference>
<evidence type="ECO:0000313" key="2">
    <source>
        <dbReference type="Proteomes" id="UP000019140"/>
    </source>
</evidence>
<sequence length="80" mass="9333">MRFKANKERRYHIHQVIDSLSVGGDLEHKTERVGDPQTLVITKTLNSVERKEQYKENLATLEVLRHIRDTGEPLPKRLKA</sequence>
<reference evidence="1 2" key="1">
    <citation type="journal article" date="2014" name="Nature">
        <title>An environmental bacterial taxon with a large and distinct metabolic repertoire.</title>
        <authorList>
            <person name="Wilson M.C."/>
            <person name="Mori T."/>
            <person name="Ruckert C."/>
            <person name="Uria A.R."/>
            <person name="Helf M.J."/>
            <person name="Takada K."/>
            <person name="Gernert C."/>
            <person name="Steffens U.A."/>
            <person name="Heycke N."/>
            <person name="Schmitt S."/>
            <person name="Rinke C."/>
            <person name="Helfrich E.J."/>
            <person name="Brachmann A.O."/>
            <person name="Gurgui C."/>
            <person name="Wakimoto T."/>
            <person name="Kracht M."/>
            <person name="Crusemann M."/>
            <person name="Hentschel U."/>
            <person name="Abe I."/>
            <person name="Matsunaga S."/>
            <person name="Kalinowski J."/>
            <person name="Takeyama H."/>
            <person name="Piel J."/>
        </authorList>
    </citation>
    <scope>NUCLEOTIDE SEQUENCE [LARGE SCALE GENOMIC DNA]</scope>
    <source>
        <strain evidence="2">TSY2</strain>
    </source>
</reference>
<dbReference type="EMBL" id="AZHX01002853">
    <property type="protein sequence ID" value="ETW92598.1"/>
    <property type="molecule type" value="Genomic_DNA"/>
</dbReference>
<comment type="caution">
    <text evidence="1">The sequence shown here is derived from an EMBL/GenBank/DDBJ whole genome shotgun (WGS) entry which is preliminary data.</text>
</comment>
<dbReference type="AlphaFoldDB" id="W4L3B7"/>
<gene>
    <name evidence="1" type="ORF">ETSY2_53075</name>
</gene>
<proteinExistence type="predicted"/>
<accession>W4L3B7</accession>
<keyword evidence="2" id="KW-1185">Reference proteome</keyword>
<name>W4L3B7_9BACT</name>